<dbReference type="PROSITE" id="PS50068">
    <property type="entry name" value="LDLRA_2"/>
    <property type="match status" value="2"/>
</dbReference>
<feature type="domain" description="Fibrinogen C-terminal" evidence="6">
    <location>
        <begin position="214"/>
        <end position="401"/>
    </location>
</feature>
<dbReference type="InterPro" id="IPR014716">
    <property type="entry name" value="Fibrinogen_a/b/g_C_1"/>
</dbReference>
<dbReference type="PROSITE" id="PS01186">
    <property type="entry name" value="EGF_2"/>
    <property type="match status" value="1"/>
</dbReference>
<feature type="signal peptide" evidence="4">
    <location>
        <begin position="1"/>
        <end position="18"/>
    </location>
</feature>
<keyword evidence="2" id="KW-0245">EGF-like domain</keyword>
<evidence type="ECO:0000256" key="2">
    <source>
        <dbReference type="PROSITE-ProRule" id="PRU00076"/>
    </source>
</evidence>
<organism evidence="7 8">
    <name type="scientific">Plectus sambesii</name>
    <dbReference type="NCBI Taxonomy" id="2011161"/>
    <lineage>
        <taxon>Eukaryota</taxon>
        <taxon>Metazoa</taxon>
        <taxon>Ecdysozoa</taxon>
        <taxon>Nematoda</taxon>
        <taxon>Chromadorea</taxon>
        <taxon>Plectida</taxon>
        <taxon>Plectina</taxon>
        <taxon>Plectoidea</taxon>
        <taxon>Plectidae</taxon>
        <taxon>Plectus</taxon>
    </lineage>
</organism>
<dbReference type="GO" id="GO:0005615">
    <property type="term" value="C:extracellular space"/>
    <property type="evidence" value="ECO:0007669"/>
    <property type="project" value="TreeGrafter"/>
</dbReference>
<dbReference type="Gene3D" id="4.10.400.10">
    <property type="entry name" value="Low-density Lipoprotein Receptor"/>
    <property type="match status" value="2"/>
</dbReference>
<reference evidence="8" key="1">
    <citation type="submission" date="2022-11" db="UniProtKB">
        <authorList>
            <consortium name="WormBaseParasite"/>
        </authorList>
    </citation>
    <scope>IDENTIFICATION</scope>
</reference>
<feature type="disulfide bond" evidence="3">
    <location>
        <begin position="45"/>
        <end position="63"/>
    </location>
</feature>
<dbReference type="InterPro" id="IPR002172">
    <property type="entry name" value="LDrepeatLR_classA_rpt"/>
</dbReference>
<dbReference type="SMART" id="SM00186">
    <property type="entry name" value="FBG"/>
    <property type="match status" value="1"/>
</dbReference>
<evidence type="ECO:0000259" key="6">
    <source>
        <dbReference type="PROSITE" id="PS51406"/>
    </source>
</evidence>
<dbReference type="PROSITE" id="PS50026">
    <property type="entry name" value="EGF_3"/>
    <property type="match status" value="1"/>
</dbReference>
<dbReference type="AlphaFoldDB" id="A0A914V7M5"/>
<feature type="disulfide bond" evidence="2">
    <location>
        <begin position="157"/>
        <end position="174"/>
    </location>
</feature>
<keyword evidence="4" id="KW-0732">Signal</keyword>
<evidence type="ECO:0000313" key="7">
    <source>
        <dbReference type="Proteomes" id="UP000887566"/>
    </source>
</evidence>
<dbReference type="Gene3D" id="3.90.215.10">
    <property type="entry name" value="Gamma Fibrinogen, chain A, domain 1"/>
    <property type="match status" value="1"/>
</dbReference>
<evidence type="ECO:0000259" key="5">
    <source>
        <dbReference type="PROSITE" id="PS50026"/>
    </source>
</evidence>
<accession>A0A914V7M5</accession>
<dbReference type="SUPFAM" id="SSF57424">
    <property type="entry name" value="LDL receptor-like module"/>
    <property type="match status" value="2"/>
</dbReference>
<feature type="domain" description="EGF-like" evidence="5">
    <location>
        <begin position="145"/>
        <end position="188"/>
    </location>
</feature>
<protein>
    <submittedName>
        <fullName evidence="8">Fibrinogen C-terminal domain-containing protein</fullName>
    </submittedName>
</protein>
<evidence type="ECO:0000313" key="8">
    <source>
        <dbReference type="WBParaSite" id="PSAMB.scaffold1627size29278.g14091.t1"/>
    </source>
</evidence>
<dbReference type="Pfam" id="PF00147">
    <property type="entry name" value="Fibrinogen_C"/>
    <property type="match status" value="1"/>
</dbReference>
<evidence type="ECO:0000256" key="4">
    <source>
        <dbReference type="SAM" id="SignalP"/>
    </source>
</evidence>
<dbReference type="InterPro" id="IPR000742">
    <property type="entry name" value="EGF"/>
</dbReference>
<evidence type="ECO:0000256" key="3">
    <source>
        <dbReference type="PROSITE-ProRule" id="PRU00124"/>
    </source>
</evidence>
<dbReference type="PANTHER" id="PTHR19143:SF327">
    <property type="entry name" value="FI21813P1-RELATED"/>
    <property type="match status" value="1"/>
</dbReference>
<dbReference type="CDD" id="cd00112">
    <property type="entry name" value="LDLa"/>
    <property type="match status" value="2"/>
</dbReference>
<proteinExistence type="predicted"/>
<keyword evidence="7" id="KW-1185">Reference proteome</keyword>
<dbReference type="InterPro" id="IPR050373">
    <property type="entry name" value="Fibrinogen_C-term_domain"/>
</dbReference>
<feature type="chain" id="PRO_5037595224" evidence="4">
    <location>
        <begin position="19"/>
        <end position="472"/>
    </location>
</feature>
<dbReference type="PROSITE" id="PS51406">
    <property type="entry name" value="FIBRINOGEN_C_2"/>
    <property type="match status" value="1"/>
</dbReference>
<dbReference type="PRINTS" id="PR00261">
    <property type="entry name" value="LDLRECEPTOR"/>
</dbReference>
<evidence type="ECO:0000256" key="1">
    <source>
        <dbReference type="ARBA" id="ARBA00023157"/>
    </source>
</evidence>
<sequence length="472" mass="50366">MFALLLLAFFGFPPLPQAQTNVIDSADYPTRIPGQCGSDLSQFDCGNGSCIPVTLVRDCVINCPDGSDEECGEGQLLCDNNMPSPGGNGCGICVENTPTGVTACMDRRWAAVCEQENVFKCECTMNCVYPGWLLDGADDCGDGSDENPCIANRTNGCPTDAECVFNAKSLNHTCECRSGYIPFASLCIPSIGVTMATPSSPMPSVSPAVNGAKQQFIVHASWCDALKKNVDEPSGLTMTFDTCNLPMQCARHLLCDQDTDGGGWTTIQHKNGTGSFARTWLEYKDGFGNATNDDFWLGNELIHRLTSVRDYELLVVMKIPLSSNGHMIVKYGSFAIGDETDGYKLTVGAVSMIIGTNANDLLKSNGAQFSARDRGPSNLCARVYQSGWWFDAICSGGGNLNVPIGGEPSNPNLVGITWGGQEVSAVAMLIREKGFPIPPQKQESVLGALGVSVVHSARIVLLGLFVVVALAY</sequence>
<dbReference type="Proteomes" id="UP000887566">
    <property type="component" value="Unplaced"/>
</dbReference>
<name>A0A914V7M5_9BILA</name>
<comment type="caution">
    <text evidence="2">Lacks conserved residue(s) required for the propagation of feature annotation.</text>
</comment>
<dbReference type="SMART" id="SM00192">
    <property type="entry name" value="LDLa"/>
    <property type="match status" value="2"/>
</dbReference>
<dbReference type="InterPro" id="IPR036055">
    <property type="entry name" value="LDL_receptor-like_sf"/>
</dbReference>
<dbReference type="SUPFAM" id="SSF56496">
    <property type="entry name" value="Fibrinogen C-terminal domain-like"/>
    <property type="match status" value="1"/>
</dbReference>
<dbReference type="PANTHER" id="PTHR19143">
    <property type="entry name" value="FIBRINOGEN/TENASCIN/ANGIOPOEITIN"/>
    <property type="match status" value="1"/>
</dbReference>
<keyword evidence="1 2" id="KW-1015">Disulfide bond</keyword>
<dbReference type="WBParaSite" id="PSAMB.scaffold1627size29278.g14091.t1">
    <property type="protein sequence ID" value="PSAMB.scaffold1627size29278.g14091.t1"/>
    <property type="gene ID" value="PSAMB.scaffold1627size29278.g14091"/>
</dbReference>
<dbReference type="InterPro" id="IPR002181">
    <property type="entry name" value="Fibrinogen_a/b/g_C_dom"/>
</dbReference>
<dbReference type="InterPro" id="IPR036056">
    <property type="entry name" value="Fibrinogen-like_C"/>
</dbReference>